<comment type="caution">
    <text evidence="2">The sequence shown here is derived from an EMBL/GenBank/DDBJ whole genome shotgun (WGS) entry which is preliminary data.</text>
</comment>
<dbReference type="AlphaFoldDB" id="A0A419ACI0"/>
<dbReference type="EMBL" id="QZEW01000002">
    <property type="protein sequence ID" value="RJL22197.1"/>
    <property type="molecule type" value="Genomic_DNA"/>
</dbReference>
<evidence type="ECO:0000313" key="3">
    <source>
        <dbReference type="Proteomes" id="UP000283587"/>
    </source>
</evidence>
<proteinExistence type="predicted"/>
<dbReference type="OrthoDB" id="7873757at2"/>
<accession>A0A419ACI0</accession>
<dbReference type="RefSeq" id="WP_119896282.1">
    <property type="nucleotide sequence ID" value="NZ_QNRC01000057.1"/>
</dbReference>
<gene>
    <name evidence="2" type="ORF">D3P05_00785</name>
</gene>
<reference evidence="3" key="1">
    <citation type="submission" date="2018-09" db="EMBL/GenBank/DDBJ databases">
        <title>Paracoccus onubensis nov. sp. a moderate halophilic bacterium isolated from Gruta de las Maravillas (Aracena, Spain).</title>
        <authorList>
            <person name="Jurado V."/>
            <person name="Gutierrez-Patricio S."/>
            <person name="Gonzalez-Pimentel J.L."/>
            <person name="Miller A.Z."/>
            <person name="Laiz L."/>
            <person name="Saiz-Jimenez C."/>
        </authorList>
    </citation>
    <scope>NUCLEOTIDE SEQUENCE [LARGE SCALE GENOMIC DNA]</scope>
    <source>
        <strain evidence="3">DSM 26381</strain>
    </source>
</reference>
<dbReference type="Proteomes" id="UP000283587">
    <property type="component" value="Unassembled WGS sequence"/>
</dbReference>
<organism evidence="2 3">
    <name type="scientific">Paracoccus siganidrum</name>
    <dbReference type="NCBI Taxonomy" id="1276757"/>
    <lineage>
        <taxon>Bacteria</taxon>
        <taxon>Pseudomonadati</taxon>
        <taxon>Pseudomonadota</taxon>
        <taxon>Alphaproteobacteria</taxon>
        <taxon>Rhodobacterales</taxon>
        <taxon>Paracoccaceae</taxon>
        <taxon>Paracoccus</taxon>
    </lineage>
</organism>
<keyword evidence="1" id="KW-0732">Signal</keyword>
<sequence length="126" mass="13668">MNRRKLMKLAPVALAAGAVPAAGMSGEVPESRIIALFHRHQALVDEALAFGQDSTILDGADADEILDRMFWNEIEQIEDEMMAIPSQDARDFAAKVIVETARGQIIPDFDQSELFAEARALTGGVA</sequence>
<evidence type="ECO:0000313" key="2">
    <source>
        <dbReference type="EMBL" id="RJL22197.1"/>
    </source>
</evidence>
<feature type="chain" id="PRO_5019301125" evidence="1">
    <location>
        <begin position="22"/>
        <end position="126"/>
    </location>
</feature>
<name>A0A419ACI0_9RHOB</name>
<evidence type="ECO:0000256" key="1">
    <source>
        <dbReference type="SAM" id="SignalP"/>
    </source>
</evidence>
<keyword evidence="3" id="KW-1185">Reference proteome</keyword>
<feature type="signal peptide" evidence="1">
    <location>
        <begin position="1"/>
        <end position="21"/>
    </location>
</feature>
<protein>
    <submittedName>
        <fullName evidence="2">Uncharacterized protein</fullName>
    </submittedName>
</protein>